<accession>A0A4C2A959</accession>
<dbReference type="SUPFAM" id="SSF56219">
    <property type="entry name" value="DNase I-like"/>
    <property type="match status" value="1"/>
</dbReference>
<proteinExistence type="predicted"/>
<gene>
    <name evidence="2" type="ORF">EVAR_70152_1</name>
</gene>
<dbReference type="AlphaFoldDB" id="A0A4C2A959"/>
<reference evidence="2 3" key="1">
    <citation type="journal article" date="2019" name="Commun. Biol.">
        <title>The bagworm genome reveals a unique fibroin gene that provides high tensile strength.</title>
        <authorList>
            <person name="Kono N."/>
            <person name="Nakamura H."/>
            <person name="Ohtoshi R."/>
            <person name="Tomita M."/>
            <person name="Numata K."/>
            <person name="Arakawa K."/>
        </authorList>
    </citation>
    <scope>NUCLEOTIDE SEQUENCE [LARGE SCALE GENOMIC DNA]</scope>
</reference>
<evidence type="ECO:0000259" key="1">
    <source>
        <dbReference type="Pfam" id="PF14529"/>
    </source>
</evidence>
<protein>
    <recommendedName>
        <fullName evidence="1">Endonuclease/exonuclease/phosphatase domain-containing protein</fullName>
    </recommendedName>
</protein>
<dbReference type="CDD" id="cd09077">
    <property type="entry name" value="R1-I-EN"/>
    <property type="match status" value="1"/>
</dbReference>
<dbReference type="Pfam" id="PF14529">
    <property type="entry name" value="Exo_endo_phos_2"/>
    <property type="match status" value="1"/>
</dbReference>
<keyword evidence="3" id="KW-1185">Reference proteome</keyword>
<dbReference type="OrthoDB" id="415822at2759"/>
<dbReference type="GO" id="GO:0003824">
    <property type="term" value="F:catalytic activity"/>
    <property type="evidence" value="ECO:0007669"/>
    <property type="project" value="InterPro"/>
</dbReference>
<dbReference type="EMBL" id="BGZK01002671">
    <property type="protein sequence ID" value="GBP95724.1"/>
    <property type="molecule type" value="Genomic_DNA"/>
</dbReference>
<comment type="caution">
    <text evidence="2">The sequence shown here is derived from an EMBL/GenBank/DDBJ whole genome shotgun (WGS) entry which is preliminary data.</text>
</comment>
<feature type="domain" description="Endonuclease/exonuclease/phosphatase" evidence="1">
    <location>
        <begin position="63"/>
        <end position="180"/>
    </location>
</feature>
<dbReference type="PANTHER" id="PTHR33273:SF4">
    <property type="entry name" value="ENDONUCLEASE_EXONUCLEASE_PHOSPHATASE DOMAIN-CONTAINING PROTEIN"/>
    <property type="match status" value="1"/>
</dbReference>
<dbReference type="Gene3D" id="3.60.10.10">
    <property type="entry name" value="Endonuclease/exonuclease/phosphatase"/>
    <property type="match status" value="1"/>
</dbReference>
<organism evidence="2 3">
    <name type="scientific">Eumeta variegata</name>
    <name type="common">Bagworm moth</name>
    <name type="synonym">Eumeta japonica</name>
    <dbReference type="NCBI Taxonomy" id="151549"/>
    <lineage>
        <taxon>Eukaryota</taxon>
        <taxon>Metazoa</taxon>
        <taxon>Ecdysozoa</taxon>
        <taxon>Arthropoda</taxon>
        <taxon>Hexapoda</taxon>
        <taxon>Insecta</taxon>
        <taxon>Pterygota</taxon>
        <taxon>Neoptera</taxon>
        <taxon>Endopterygota</taxon>
        <taxon>Lepidoptera</taxon>
        <taxon>Glossata</taxon>
        <taxon>Ditrysia</taxon>
        <taxon>Tineoidea</taxon>
        <taxon>Psychidae</taxon>
        <taxon>Oiketicinae</taxon>
        <taxon>Eumeta</taxon>
    </lineage>
</organism>
<evidence type="ECO:0000313" key="3">
    <source>
        <dbReference type="Proteomes" id="UP000299102"/>
    </source>
</evidence>
<dbReference type="PANTHER" id="PTHR33273">
    <property type="entry name" value="DOMAIN-CONTAINING PROTEIN, PUTATIVE-RELATED"/>
    <property type="match status" value="1"/>
</dbReference>
<name>A0A4C2A959_EUMVA</name>
<evidence type="ECO:0000313" key="2">
    <source>
        <dbReference type="EMBL" id="GBP95724.1"/>
    </source>
</evidence>
<dbReference type="InterPro" id="IPR036691">
    <property type="entry name" value="Endo/exonu/phosph_ase_sf"/>
</dbReference>
<sequence>MQTVRDLKLYLVLISEPYEHLNDQPWETDNTSKAVIWSCGKLPFQTIVNNKSTGFIAASVDGIHIYSCYALPSLSIVEFTDFLDKLTEDAKQHHSVAIAGDFNSWAVDWGSNQTNARGKALLKAFTTIDVVLLNYGDTPTYIKGDASSIVDLTFVSSCFTRRNSDWKMMDIFTASDHNAILWEISCDQKRTAK</sequence>
<dbReference type="InterPro" id="IPR005135">
    <property type="entry name" value="Endo/exonuclease/phosphatase"/>
</dbReference>
<dbReference type="Proteomes" id="UP000299102">
    <property type="component" value="Unassembled WGS sequence"/>
</dbReference>